<proteinExistence type="predicted"/>
<sequence length="59" mass="6631">MMGLKKVEGKWIESKFVDKHNHELLTPRSTTGVPTRKIISILSQGSGGHYNISYMSIDI</sequence>
<dbReference type="EMBL" id="SMMG02000005">
    <property type="protein sequence ID" value="KAA3473184.1"/>
    <property type="molecule type" value="Genomic_DNA"/>
</dbReference>
<dbReference type="Proteomes" id="UP000325315">
    <property type="component" value="Unassembled WGS sequence"/>
</dbReference>
<reference evidence="2" key="1">
    <citation type="journal article" date="2019" name="Plant Biotechnol. J.">
        <title>Genome sequencing of the Australian wild diploid species Gossypium australe highlights disease resistance and delayed gland morphogenesis.</title>
        <authorList>
            <person name="Cai Y."/>
            <person name="Cai X."/>
            <person name="Wang Q."/>
            <person name="Wang P."/>
            <person name="Zhang Y."/>
            <person name="Cai C."/>
            <person name="Xu Y."/>
            <person name="Wang K."/>
            <person name="Zhou Z."/>
            <person name="Wang C."/>
            <person name="Geng S."/>
            <person name="Li B."/>
            <person name="Dong Q."/>
            <person name="Hou Y."/>
            <person name="Wang H."/>
            <person name="Ai P."/>
            <person name="Liu Z."/>
            <person name="Yi F."/>
            <person name="Sun M."/>
            <person name="An G."/>
            <person name="Cheng J."/>
            <person name="Zhang Y."/>
            <person name="Shi Q."/>
            <person name="Xie Y."/>
            <person name="Shi X."/>
            <person name="Chang Y."/>
            <person name="Huang F."/>
            <person name="Chen Y."/>
            <person name="Hong S."/>
            <person name="Mi L."/>
            <person name="Sun Q."/>
            <person name="Zhang L."/>
            <person name="Zhou B."/>
            <person name="Peng R."/>
            <person name="Zhang X."/>
            <person name="Liu F."/>
        </authorList>
    </citation>
    <scope>NUCLEOTIDE SEQUENCE [LARGE SCALE GENOMIC DNA]</scope>
    <source>
        <strain evidence="2">cv. PA1801</strain>
    </source>
</reference>
<evidence type="ECO:0000313" key="1">
    <source>
        <dbReference type="EMBL" id="KAA3473184.1"/>
    </source>
</evidence>
<gene>
    <name evidence="1" type="ORF">EPI10_023586</name>
</gene>
<comment type="caution">
    <text evidence="1">The sequence shown here is derived from an EMBL/GenBank/DDBJ whole genome shotgun (WGS) entry which is preliminary data.</text>
</comment>
<dbReference type="OrthoDB" id="2402896at2759"/>
<keyword evidence="2" id="KW-1185">Reference proteome</keyword>
<dbReference type="AlphaFoldDB" id="A0A5B6VW24"/>
<organism evidence="1 2">
    <name type="scientific">Gossypium australe</name>
    <dbReference type="NCBI Taxonomy" id="47621"/>
    <lineage>
        <taxon>Eukaryota</taxon>
        <taxon>Viridiplantae</taxon>
        <taxon>Streptophyta</taxon>
        <taxon>Embryophyta</taxon>
        <taxon>Tracheophyta</taxon>
        <taxon>Spermatophyta</taxon>
        <taxon>Magnoliopsida</taxon>
        <taxon>eudicotyledons</taxon>
        <taxon>Gunneridae</taxon>
        <taxon>Pentapetalae</taxon>
        <taxon>rosids</taxon>
        <taxon>malvids</taxon>
        <taxon>Malvales</taxon>
        <taxon>Malvaceae</taxon>
        <taxon>Malvoideae</taxon>
        <taxon>Gossypium</taxon>
    </lineage>
</organism>
<evidence type="ECO:0000313" key="2">
    <source>
        <dbReference type="Proteomes" id="UP000325315"/>
    </source>
</evidence>
<protein>
    <submittedName>
        <fullName evidence="1">Protein FAR1-RELATED SEQUENCE 5-like</fullName>
    </submittedName>
</protein>
<accession>A0A5B6VW24</accession>
<name>A0A5B6VW24_9ROSI</name>